<dbReference type="PANTHER" id="PTHR23514">
    <property type="entry name" value="BYPASS OF STOP CODON PROTEIN 6"/>
    <property type="match status" value="1"/>
</dbReference>
<dbReference type="EMBL" id="MCGE01000049">
    <property type="protein sequence ID" value="ORZ04634.1"/>
    <property type="molecule type" value="Genomic_DNA"/>
</dbReference>
<evidence type="ECO:0000256" key="7">
    <source>
        <dbReference type="SAM" id="MobiDB-lite"/>
    </source>
</evidence>
<dbReference type="PANTHER" id="PTHR23514:SF3">
    <property type="entry name" value="BYPASS OF STOP CODON PROTEIN 6"/>
    <property type="match status" value="1"/>
</dbReference>
<dbReference type="Pfam" id="PF07690">
    <property type="entry name" value="MFS_1"/>
    <property type="match status" value="1"/>
</dbReference>
<dbReference type="Proteomes" id="UP000193560">
    <property type="component" value="Unassembled WGS sequence"/>
</dbReference>
<feature type="transmembrane region" description="Helical" evidence="8">
    <location>
        <begin position="139"/>
        <end position="158"/>
    </location>
</feature>
<feature type="region of interest" description="Disordered" evidence="7">
    <location>
        <begin position="195"/>
        <end position="219"/>
    </location>
</feature>
<feature type="transmembrane region" description="Helical" evidence="8">
    <location>
        <begin position="319"/>
        <end position="339"/>
    </location>
</feature>
<dbReference type="InterPro" id="IPR051788">
    <property type="entry name" value="MFS_Transporter"/>
</dbReference>
<evidence type="ECO:0000256" key="8">
    <source>
        <dbReference type="SAM" id="Phobius"/>
    </source>
</evidence>
<dbReference type="SUPFAM" id="SSF103473">
    <property type="entry name" value="MFS general substrate transporter"/>
    <property type="match status" value="1"/>
</dbReference>
<dbReference type="AlphaFoldDB" id="A0A1X2HXL9"/>
<feature type="transmembrane region" description="Helical" evidence="8">
    <location>
        <begin position="170"/>
        <end position="189"/>
    </location>
</feature>
<comment type="caution">
    <text evidence="9">The sequence shown here is derived from an EMBL/GenBank/DDBJ whole genome shotgun (WGS) entry which is preliminary data.</text>
</comment>
<dbReference type="GO" id="GO:0022857">
    <property type="term" value="F:transmembrane transporter activity"/>
    <property type="evidence" value="ECO:0007669"/>
    <property type="project" value="InterPro"/>
</dbReference>
<keyword evidence="5 8" id="KW-1133">Transmembrane helix</keyword>
<dbReference type="InterPro" id="IPR036259">
    <property type="entry name" value="MFS_trans_sf"/>
</dbReference>
<keyword evidence="6 8" id="KW-0472">Membrane</keyword>
<evidence type="ECO:0000256" key="6">
    <source>
        <dbReference type="ARBA" id="ARBA00023136"/>
    </source>
</evidence>
<sequence>MDSLQPIEQLPSPPPPPPAAAAAAPSSSSIFNQEEKQKFHWARDLPPLLQGIILPSIKSQFGLSQYVVSIVFLCTTAGYMLAALANGHLIRRYNQVITAMIGSISLVCGYLIFSCTIPFPVLCVCCNVICSEMPKATVMLNFLHAFYGFGALIGPLIASSVHGWQDTYRIFCGLAGLNIILQFFTFGTYSQKEKQNDEETTTTEVETNSTTTTTSTTAKKDDDNSKLIYDTLHQPILYAGAVFLLLYVGTEVCIGNWGYTFLITARSSDTVAMARIMSGIGAGSVPVGEKRMIYGYVSVLIGMLLLLWLVPLVAVNATALVIIGITIGPLFPTTVALTSKVVPEHLRATTIGFYFGSGGSALFPYVGGVLIGSLGVGSLLPFCISLASMMLISWLFVPNPDTSKSVYQWLLYPIIKRIRLLRC</sequence>
<evidence type="ECO:0000313" key="9">
    <source>
        <dbReference type="EMBL" id="ORZ04634.1"/>
    </source>
</evidence>
<feature type="region of interest" description="Disordered" evidence="7">
    <location>
        <begin position="1"/>
        <end position="26"/>
    </location>
</feature>
<protein>
    <submittedName>
        <fullName evidence="9">Major facilitator superfamily domain-containing protein</fullName>
    </submittedName>
</protein>
<comment type="subcellular location">
    <subcellularLocation>
        <location evidence="1">Endomembrane system</location>
        <topology evidence="1">Multi-pass membrane protein</topology>
    </subcellularLocation>
</comment>
<organism evidence="9 10">
    <name type="scientific">Absidia repens</name>
    <dbReference type="NCBI Taxonomy" id="90262"/>
    <lineage>
        <taxon>Eukaryota</taxon>
        <taxon>Fungi</taxon>
        <taxon>Fungi incertae sedis</taxon>
        <taxon>Mucoromycota</taxon>
        <taxon>Mucoromycotina</taxon>
        <taxon>Mucoromycetes</taxon>
        <taxon>Mucorales</taxon>
        <taxon>Cunninghamellaceae</taxon>
        <taxon>Absidia</taxon>
    </lineage>
</organism>
<evidence type="ECO:0000256" key="5">
    <source>
        <dbReference type="ARBA" id="ARBA00022989"/>
    </source>
</evidence>
<keyword evidence="3" id="KW-0813">Transport</keyword>
<keyword evidence="10" id="KW-1185">Reference proteome</keyword>
<evidence type="ECO:0000256" key="3">
    <source>
        <dbReference type="ARBA" id="ARBA00022448"/>
    </source>
</evidence>
<comment type="similarity">
    <text evidence="2">Belongs to the major facilitator superfamily.</text>
</comment>
<proteinExistence type="inferred from homology"/>
<evidence type="ECO:0000256" key="2">
    <source>
        <dbReference type="ARBA" id="ARBA00008335"/>
    </source>
</evidence>
<dbReference type="Gene3D" id="1.20.1250.20">
    <property type="entry name" value="MFS general substrate transporter like domains"/>
    <property type="match status" value="1"/>
</dbReference>
<evidence type="ECO:0000313" key="10">
    <source>
        <dbReference type="Proteomes" id="UP000193560"/>
    </source>
</evidence>
<evidence type="ECO:0000256" key="4">
    <source>
        <dbReference type="ARBA" id="ARBA00022692"/>
    </source>
</evidence>
<dbReference type="STRING" id="90262.A0A1X2HXL9"/>
<name>A0A1X2HXL9_9FUNG</name>
<feature type="transmembrane region" description="Helical" evidence="8">
    <location>
        <begin position="96"/>
        <end position="119"/>
    </location>
</feature>
<dbReference type="GO" id="GO:0016020">
    <property type="term" value="C:membrane"/>
    <property type="evidence" value="ECO:0007669"/>
    <property type="project" value="TreeGrafter"/>
</dbReference>
<feature type="transmembrane region" description="Helical" evidence="8">
    <location>
        <begin position="63"/>
        <end position="84"/>
    </location>
</feature>
<dbReference type="OrthoDB" id="413079at2759"/>
<dbReference type="InterPro" id="IPR011701">
    <property type="entry name" value="MFS"/>
</dbReference>
<feature type="transmembrane region" description="Helical" evidence="8">
    <location>
        <begin position="236"/>
        <end position="259"/>
    </location>
</feature>
<keyword evidence="4 8" id="KW-0812">Transmembrane</keyword>
<feature type="transmembrane region" description="Helical" evidence="8">
    <location>
        <begin position="351"/>
        <end position="372"/>
    </location>
</feature>
<evidence type="ECO:0000256" key="1">
    <source>
        <dbReference type="ARBA" id="ARBA00004127"/>
    </source>
</evidence>
<accession>A0A1X2HXL9</accession>
<dbReference type="GO" id="GO:0012505">
    <property type="term" value="C:endomembrane system"/>
    <property type="evidence" value="ECO:0007669"/>
    <property type="project" value="UniProtKB-SubCell"/>
</dbReference>
<feature type="compositionally biased region" description="Low complexity" evidence="7">
    <location>
        <begin position="202"/>
        <end position="217"/>
    </location>
</feature>
<feature type="transmembrane region" description="Helical" evidence="8">
    <location>
        <begin position="378"/>
        <end position="397"/>
    </location>
</feature>
<reference evidence="9 10" key="1">
    <citation type="submission" date="2016-07" db="EMBL/GenBank/DDBJ databases">
        <title>Pervasive Adenine N6-methylation of Active Genes in Fungi.</title>
        <authorList>
            <consortium name="DOE Joint Genome Institute"/>
            <person name="Mondo S.J."/>
            <person name="Dannebaum R.O."/>
            <person name="Kuo R.C."/>
            <person name="Labutti K."/>
            <person name="Haridas S."/>
            <person name="Kuo A."/>
            <person name="Salamov A."/>
            <person name="Ahrendt S.R."/>
            <person name="Lipzen A."/>
            <person name="Sullivan W."/>
            <person name="Andreopoulos W.B."/>
            <person name="Clum A."/>
            <person name="Lindquist E."/>
            <person name="Daum C."/>
            <person name="Ramamoorthy G.K."/>
            <person name="Gryganskyi A."/>
            <person name="Culley D."/>
            <person name="Magnuson J.K."/>
            <person name="James T.Y."/>
            <person name="O'Malley M.A."/>
            <person name="Stajich J.E."/>
            <person name="Spatafora J.W."/>
            <person name="Visel A."/>
            <person name="Grigoriev I.V."/>
        </authorList>
    </citation>
    <scope>NUCLEOTIDE SEQUENCE [LARGE SCALE GENOMIC DNA]</scope>
    <source>
        <strain evidence="9 10">NRRL 1336</strain>
    </source>
</reference>
<feature type="transmembrane region" description="Helical" evidence="8">
    <location>
        <begin position="293"/>
        <end position="313"/>
    </location>
</feature>
<gene>
    <name evidence="9" type="ORF">BCR42DRAFT_429105</name>
</gene>